<organism evidence="2 3">
    <name type="scientific">Pediococcus pentosaceus</name>
    <dbReference type="NCBI Taxonomy" id="1255"/>
    <lineage>
        <taxon>Bacteria</taxon>
        <taxon>Bacillati</taxon>
        <taxon>Bacillota</taxon>
        <taxon>Bacilli</taxon>
        <taxon>Lactobacillales</taxon>
        <taxon>Lactobacillaceae</taxon>
        <taxon>Pediococcus</taxon>
    </lineage>
</organism>
<keyword evidence="2" id="KW-0560">Oxidoreductase</keyword>
<gene>
    <name evidence="2" type="ORF">S100892_00406</name>
</gene>
<evidence type="ECO:0000313" key="3">
    <source>
        <dbReference type="Proteomes" id="UP000196118"/>
    </source>
</evidence>
<evidence type="ECO:0000259" key="1">
    <source>
        <dbReference type="Pfam" id="PF16901"/>
    </source>
</evidence>
<reference evidence="2 3" key="1">
    <citation type="submission" date="2017-05" db="EMBL/GenBank/DDBJ databases">
        <title>Genome sequence of Pediococcus pentosaceus strain SRCM100892.</title>
        <authorList>
            <person name="Cho S.H."/>
        </authorList>
    </citation>
    <scope>NUCLEOTIDE SEQUENCE [LARGE SCALE GENOMIC DNA]</scope>
    <source>
        <strain evidence="2 3">SRCM100892</strain>
    </source>
</reference>
<dbReference type="EC" id="1.1.3.21" evidence="2"/>
<protein>
    <submittedName>
        <fullName evidence="2">Glycerol-3-phosphate oxidase</fullName>
        <ecNumber evidence="2">1.1.3.21</ecNumber>
    </submittedName>
</protein>
<dbReference type="Gene3D" id="1.10.8.870">
    <property type="entry name" value="Alpha-glycerophosphate oxidase, cap domain"/>
    <property type="match status" value="1"/>
</dbReference>
<name>A0A1Y0VLC9_PEDPE</name>
<dbReference type="AlphaFoldDB" id="A0A1Y0VLC9"/>
<dbReference type="InterPro" id="IPR031656">
    <property type="entry name" value="DAO_C"/>
</dbReference>
<evidence type="ECO:0000313" key="2">
    <source>
        <dbReference type="EMBL" id="ARW19011.1"/>
    </source>
</evidence>
<dbReference type="Proteomes" id="UP000196118">
    <property type="component" value="Chromosome"/>
</dbReference>
<dbReference type="EMBL" id="CP021474">
    <property type="protein sequence ID" value="ARW19011.1"/>
    <property type="molecule type" value="Genomic_DNA"/>
</dbReference>
<sequence length="169" mass="18822">MAAGAIALITKVLKEDFNETFNEIDSKHLQVSGGDIDPNNVDATLSFFAKQGIESGLSKAEAEQIANLFGSNAARVFSQIGKIEAAPGLTLAETISLHYSMNEEMTLTPVDYLLRRTNHLLFHHDTIDDVKKGVINEMARYFEWSDEEREAQAKKLQETIDEASLTYLK</sequence>
<feature type="domain" description="Alpha-glycerophosphate oxidase C-terminal" evidence="1">
    <location>
        <begin position="27"/>
        <end position="149"/>
    </location>
</feature>
<accession>A0A1Y0VLC9</accession>
<dbReference type="InterPro" id="IPR038299">
    <property type="entry name" value="DAO_C_sf"/>
</dbReference>
<dbReference type="Pfam" id="PF16901">
    <property type="entry name" value="DAO_C"/>
    <property type="match status" value="1"/>
</dbReference>
<dbReference type="GO" id="GO:0004369">
    <property type="term" value="F:glycerol-3-phosphate oxidase activity"/>
    <property type="evidence" value="ECO:0007669"/>
    <property type="project" value="UniProtKB-EC"/>
</dbReference>
<proteinExistence type="predicted"/>